<evidence type="ECO:0000313" key="2">
    <source>
        <dbReference type="EMBL" id="MDW0118171.1"/>
    </source>
</evidence>
<evidence type="ECO:0000256" key="1">
    <source>
        <dbReference type="SAM" id="SignalP"/>
    </source>
</evidence>
<organism evidence="2 3">
    <name type="scientific">Sporosarcina thermotolerans</name>
    <dbReference type="NCBI Taxonomy" id="633404"/>
    <lineage>
        <taxon>Bacteria</taxon>
        <taxon>Bacillati</taxon>
        <taxon>Bacillota</taxon>
        <taxon>Bacilli</taxon>
        <taxon>Bacillales</taxon>
        <taxon>Caryophanaceae</taxon>
        <taxon>Sporosarcina</taxon>
    </lineage>
</organism>
<feature type="signal peptide" evidence="1">
    <location>
        <begin position="1"/>
        <end position="23"/>
    </location>
</feature>
<comment type="caution">
    <text evidence="2">The sequence shown here is derived from an EMBL/GenBank/DDBJ whole genome shotgun (WGS) entry which is preliminary data.</text>
</comment>
<protein>
    <recommendedName>
        <fullName evidence="4">DUF5067 domain-containing protein</fullName>
    </recommendedName>
</protein>
<feature type="chain" id="PRO_5043745894" description="DUF5067 domain-containing protein" evidence="1">
    <location>
        <begin position="24"/>
        <end position="190"/>
    </location>
</feature>
<evidence type="ECO:0008006" key="4">
    <source>
        <dbReference type="Google" id="ProtNLM"/>
    </source>
</evidence>
<dbReference type="EMBL" id="JAUBDJ010000010">
    <property type="protein sequence ID" value="MDW0118171.1"/>
    <property type="molecule type" value="Genomic_DNA"/>
</dbReference>
<keyword evidence="3" id="KW-1185">Reference proteome</keyword>
<name>A0AAW9A964_9BACL</name>
<dbReference type="Proteomes" id="UP001271648">
    <property type="component" value="Unassembled WGS sequence"/>
</dbReference>
<dbReference type="RefSeq" id="WP_283732366.1">
    <property type="nucleotide sequence ID" value="NZ_CP125968.1"/>
</dbReference>
<dbReference type="AlphaFoldDB" id="A0AAW9A964"/>
<gene>
    <name evidence="2" type="ORF">QTL97_14660</name>
</gene>
<reference evidence="2 3" key="1">
    <citation type="submission" date="2023-06" db="EMBL/GenBank/DDBJ databases">
        <title>Sporosarcina sp. nov., isolated from Korean traditional fermented seafood 'Jeotgal'.</title>
        <authorList>
            <person name="Yang A.I."/>
            <person name="Shin N.-R."/>
        </authorList>
    </citation>
    <scope>NUCLEOTIDE SEQUENCE [LARGE SCALE GENOMIC DNA]</scope>
    <source>
        <strain evidence="2 3">KCTC43456</strain>
    </source>
</reference>
<accession>A0AAW9A964</accession>
<keyword evidence="1" id="KW-0732">Signal</keyword>
<evidence type="ECO:0000313" key="3">
    <source>
        <dbReference type="Proteomes" id="UP001271648"/>
    </source>
</evidence>
<proteinExistence type="predicted"/>
<dbReference type="PROSITE" id="PS51257">
    <property type="entry name" value="PROKAR_LIPOPROTEIN"/>
    <property type="match status" value="1"/>
</dbReference>
<sequence>MKSLKRVVFSVLLLALLSACSSKDITNNEGSNNTISYPQDAQVEADDFIYRLYTEKDVYSEFGDTAIFAELTYIGNQESVEISHSASPFEFPIKELSRGIEIEYAMDDPLIRTTLVKGEPLREKYRFAGGYSDNDDKETIEFIQTIINKGFPEGNYVVNGLAIFFIENADETIEPESYKLNLNIGFNVRD</sequence>